<name>A0A0G1XNN1_9BACT</name>
<gene>
    <name evidence="2" type="ORF">UY77_C0011G0001</name>
</gene>
<comment type="caution">
    <text evidence="2">The sequence shown here is derived from an EMBL/GenBank/DDBJ whole genome shotgun (WGS) entry which is preliminary data.</text>
</comment>
<evidence type="ECO:0000256" key="1">
    <source>
        <dbReference type="SAM" id="Phobius"/>
    </source>
</evidence>
<dbReference type="EMBL" id="LCRI01000011">
    <property type="protein sequence ID" value="KKW32873.1"/>
    <property type="molecule type" value="Genomic_DNA"/>
</dbReference>
<keyword evidence="1" id="KW-0812">Transmembrane</keyword>
<sequence length="141" mass="15934">MHSILKGILAALWLVSIFLLGLLLKLAERHKIDEGFIMILIPFMTLVLTALFFGMGALERRRGREPTLIGLGSLLQSRLDETAQALPMLKEIVGSRPTPQMLLKGHIALQELRELREVMQRAAEELHPELKAQREFAELTD</sequence>
<reference evidence="2 3" key="1">
    <citation type="journal article" date="2015" name="Nature">
        <title>rRNA introns, odd ribosomes, and small enigmatic genomes across a large radiation of phyla.</title>
        <authorList>
            <person name="Brown C.T."/>
            <person name="Hug L.A."/>
            <person name="Thomas B.C."/>
            <person name="Sharon I."/>
            <person name="Castelle C.J."/>
            <person name="Singh A."/>
            <person name="Wilkins M.J."/>
            <person name="Williams K.H."/>
            <person name="Banfield J.F."/>
        </authorList>
    </citation>
    <scope>NUCLEOTIDE SEQUENCE [LARGE SCALE GENOMIC DNA]</scope>
</reference>
<keyword evidence="1" id="KW-1133">Transmembrane helix</keyword>
<feature type="transmembrane region" description="Helical" evidence="1">
    <location>
        <begin position="39"/>
        <end position="58"/>
    </location>
</feature>
<proteinExistence type="predicted"/>
<protein>
    <submittedName>
        <fullName evidence="2">Uncharacterized protein</fullName>
    </submittedName>
</protein>
<accession>A0A0G1XNN1</accession>
<dbReference type="Proteomes" id="UP000034711">
    <property type="component" value="Unassembled WGS sequence"/>
</dbReference>
<organism evidence="2 3">
    <name type="scientific">Candidatus Uhrbacteria bacterium GW2011_GWA2_53_10</name>
    <dbReference type="NCBI Taxonomy" id="1618980"/>
    <lineage>
        <taxon>Bacteria</taxon>
        <taxon>Candidatus Uhriibacteriota</taxon>
    </lineage>
</organism>
<keyword evidence="1" id="KW-0472">Membrane</keyword>
<dbReference type="AlphaFoldDB" id="A0A0G1XNN1"/>
<feature type="non-terminal residue" evidence="2">
    <location>
        <position position="141"/>
    </location>
</feature>
<evidence type="ECO:0000313" key="3">
    <source>
        <dbReference type="Proteomes" id="UP000034711"/>
    </source>
</evidence>
<evidence type="ECO:0000313" key="2">
    <source>
        <dbReference type="EMBL" id="KKW32873.1"/>
    </source>
</evidence>